<comment type="caution">
    <text evidence="11">The sequence shown here is derived from an EMBL/GenBank/DDBJ whole genome shotgun (WGS) entry which is preliminary data.</text>
</comment>
<name>A0ABU5I8I9_9BURK</name>
<proteinExistence type="predicted"/>
<evidence type="ECO:0000256" key="2">
    <source>
        <dbReference type="ARBA" id="ARBA00022448"/>
    </source>
</evidence>
<keyword evidence="2" id="KW-0813">Transport</keyword>
<feature type="region of interest" description="Disordered" evidence="9">
    <location>
        <begin position="184"/>
        <end position="233"/>
    </location>
</feature>
<evidence type="ECO:0000256" key="5">
    <source>
        <dbReference type="ARBA" id="ARBA00022692"/>
    </source>
</evidence>
<dbReference type="RefSeq" id="WP_322464242.1">
    <property type="nucleotide sequence ID" value="NZ_JAXOJX010000002.1"/>
</dbReference>
<evidence type="ECO:0000313" key="12">
    <source>
        <dbReference type="Proteomes" id="UP001293718"/>
    </source>
</evidence>
<keyword evidence="4" id="KW-0997">Cell inner membrane</keyword>
<sequence>MQARLIAFILWAAVAATIVFWALRLGPRAPAVPAQAVAVSTAAGARGDLGRLLGERAAQAEAEPVVSADAGRFQLVGVVAPRDTGTREGLAVIAVDGKPPRTYRVGAAVDDRYVLQSVRIRGAELGPRGGNAQIQLELPPLPVASTGVLPPAGSEAPAGVPSAGAPMGGALPRGGMAPGQGYPGVQGGMRQPMVPQPMPQQQPIPQEMPPQDMAVPQQEMEQQPVPDPQNQGG</sequence>
<keyword evidence="12" id="KW-1185">Reference proteome</keyword>
<accession>A0ABU5I8I9</accession>
<feature type="compositionally biased region" description="Pro residues" evidence="9">
    <location>
        <begin position="194"/>
        <end position="208"/>
    </location>
</feature>
<evidence type="ECO:0000256" key="8">
    <source>
        <dbReference type="ARBA" id="ARBA00023136"/>
    </source>
</evidence>
<evidence type="ECO:0000256" key="3">
    <source>
        <dbReference type="ARBA" id="ARBA00022475"/>
    </source>
</evidence>
<gene>
    <name evidence="11" type="ORF">SM757_02360</name>
</gene>
<evidence type="ECO:0000256" key="4">
    <source>
        <dbReference type="ARBA" id="ARBA00022519"/>
    </source>
</evidence>
<evidence type="ECO:0000256" key="1">
    <source>
        <dbReference type="ARBA" id="ARBA00004533"/>
    </source>
</evidence>
<keyword evidence="3" id="KW-1003">Cell membrane</keyword>
<evidence type="ECO:0000256" key="9">
    <source>
        <dbReference type="SAM" id="MobiDB-lite"/>
    </source>
</evidence>
<evidence type="ECO:0000256" key="7">
    <source>
        <dbReference type="ARBA" id="ARBA00022989"/>
    </source>
</evidence>
<protein>
    <submittedName>
        <fullName evidence="11">Type II secretion system protein N</fullName>
    </submittedName>
</protein>
<evidence type="ECO:0000259" key="10">
    <source>
        <dbReference type="Pfam" id="PF11356"/>
    </source>
</evidence>
<comment type="subcellular location">
    <subcellularLocation>
        <location evidence="1">Cell inner membrane</location>
    </subcellularLocation>
</comment>
<keyword evidence="7" id="KW-1133">Transmembrane helix</keyword>
<reference evidence="11 12" key="1">
    <citation type="submission" date="2023-11" db="EMBL/GenBank/DDBJ databases">
        <title>Draft genome of Azohydromonas lata strain H1 (DSM1123), a polyhydroxyalkanoate producer.</title>
        <authorList>
            <person name="Traversa D."/>
            <person name="D'Addabbo P."/>
            <person name="Pazzani C."/>
            <person name="Manzari C."/>
            <person name="Chiara M."/>
            <person name="Scrascia M."/>
        </authorList>
    </citation>
    <scope>NUCLEOTIDE SEQUENCE [LARGE SCALE GENOMIC DNA]</scope>
    <source>
        <strain evidence="11 12">H1</strain>
    </source>
</reference>
<evidence type="ECO:0000313" key="11">
    <source>
        <dbReference type="EMBL" id="MDZ5455410.1"/>
    </source>
</evidence>
<dbReference type="EMBL" id="JAXOJX010000002">
    <property type="protein sequence ID" value="MDZ5455410.1"/>
    <property type="molecule type" value="Genomic_DNA"/>
</dbReference>
<feature type="compositionally biased region" description="Low complexity" evidence="9">
    <location>
        <begin position="209"/>
        <end position="224"/>
    </location>
</feature>
<keyword evidence="5" id="KW-0812">Transmembrane</keyword>
<keyword evidence="6" id="KW-0653">Protein transport</keyword>
<dbReference type="InterPro" id="IPR024961">
    <property type="entry name" value="T2SS_GspC_N"/>
</dbReference>
<feature type="domain" description="Type II secretion system protein GspC N-terminal" evidence="10">
    <location>
        <begin position="9"/>
        <end position="120"/>
    </location>
</feature>
<organism evidence="11 12">
    <name type="scientific">Azohydromonas lata</name>
    <dbReference type="NCBI Taxonomy" id="45677"/>
    <lineage>
        <taxon>Bacteria</taxon>
        <taxon>Pseudomonadati</taxon>
        <taxon>Pseudomonadota</taxon>
        <taxon>Betaproteobacteria</taxon>
        <taxon>Burkholderiales</taxon>
        <taxon>Sphaerotilaceae</taxon>
        <taxon>Azohydromonas</taxon>
    </lineage>
</organism>
<evidence type="ECO:0000256" key="6">
    <source>
        <dbReference type="ARBA" id="ARBA00022927"/>
    </source>
</evidence>
<dbReference type="Proteomes" id="UP001293718">
    <property type="component" value="Unassembled WGS sequence"/>
</dbReference>
<keyword evidence="8" id="KW-0472">Membrane</keyword>
<dbReference type="Pfam" id="PF11356">
    <property type="entry name" value="T2SSC"/>
    <property type="match status" value="1"/>
</dbReference>